<sequence length="116" mass="13052">MAVTMTDRRFDELVGEALDLIPPRLAEAMDNVVILVEDRNAEDPTLLGLYHGIALTERTSHYGFALPDQIFIYRRAILDICHTEDDVVDEVAVTVVHEIAHHFGIDDDTLHDLGWG</sequence>
<dbReference type="AlphaFoldDB" id="A0A3E0HTZ1"/>
<evidence type="ECO:0000313" key="1">
    <source>
        <dbReference type="EMBL" id="REH50013.1"/>
    </source>
</evidence>
<dbReference type="GO" id="GO:0008233">
    <property type="term" value="F:peptidase activity"/>
    <property type="evidence" value="ECO:0007669"/>
    <property type="project" value="UniProtKB-KW"/>
</dbReference>
<keyword evidence="1" id="KW-0378">Hydrolase</keyword>
<reference evidence="1 2" key="1">
    <citation type="submission" date="2018-08" db="EMBL/GenBank/DDBJ databases">
        <title>Genomic Encyclopedia of Archaeal and Bacterial Type Strains, Phase II (KMG-II): from individual species to whole genera.</title>
        <authorList>
            <person name="Goeker M."/>
        </authorList>
    </citation>
    <scope>NUCLEOTIDE SEQUENCE [LARGE SCALE GENOMIC DNA]</scope>
    <source>
        <strain evidence="1 2">DSM 45791</strain>
    </source>
</reference>
<dbReference type="SUPFAM" id="SSF55486">
    <property type="entry name" value="Metalloproteases ('zincins'), catalytic domain"/>
    <property type="match status" value="1"/>
</dbReference>
<dbReference type="Proteomes" id="UP000256269">
    <property type="component" value="Unassembled WGS sequence"/>
</dbReference>
<keyword evidence="1" id="KW-0645">Protease</keyword>
<dbReference type="GO" id="GO:0006508">
    <property type="term" value="P:proteolysis"/>
    <property type="evidence" value="ECO:0007669"/>
    <property type="project" value="UniProtKB-KW"/>
</dbReference>
<keyword evidence="2" id="KW-1185">Reference proteome</keyword>
<evidence type="ECO:0000313" key="2">
    <source>
        <dbReference type="Proteomes" id="UP000256269"/>
    </source>
</evidence>
<proteinExistence type="predicted"/>
<name>A0A3E0HTZ1_9PSEU</name>
<dbReference type="CDD" id="cd12952">
    <property type="entry name" value="MMP_ACEL2062"/>
    <property type="match status" value="1"/>
</dbReference>
<dbReference type="InterPro" id="IPR038555">
    <property type="entry name" value="Zincin_1_sf"/>
</dbReference>
<dbReference type="Gene3D" id="3.30.2010.20">
    <property type="match status" value="1"/>
</dbReference>
<gene>
    <name evidence="1" type="ORF">BCF44_104280</name>
</gene>
<protein>
    <submittedName>
        <fullName evidence="1">Putative Zn-dependent protease with MMP-like domain</fullName>
    </submittedName>
</protein>
<organism evidence="1 2">
    <name type="scientific">Kutzneria buriramensis</name>
    <dbReference type="NCBI Taxonomy" id="1045776"/>
    <lineage>
        <taxon>Bacteria</taxon>
        <taxon>Bacillati</taxon>
        <taxon>Actinomycetota</taxon>
        <taxon>Actinomycetes</taxon>
        <taxon>Pseudonocardiales</taxon>
        <taxon>Pseudonocardiaceae</taxon>
        <taxon>Kutzneria</taxon>
    </lineage>
</organism>
<dbReference type="EMBL" id="QUNO01000004">
    <property type="protein sequence ID" value="REH50013.1"/>
    <property type="molecule type" value="Genomic_DNA"/>
</dbReference>
<comment type="caution">
    <text evidence="1">The sequence shown here is derived from an EMBL/GenBank/DDBJ whole genome shotgun (WGS) entry which is preliminary data.</text>
</comment>
<dbReference type="RefSeq" id="WP_116174547.1">
    <property type="nucleotide sequence ID" value="NZ_CP144375.1"/>
</dbReference>
<dbReference type="OrthoDB" id="9806895at2"/>
<accession>A0A3E0HTZ1</accession>
<dbReference type="InterPro" id="IPR010428">
    <property type="entry name" value="Zincin_1"/>
</dbReference>
<dbReference type="Pfam" id="PF06262">
    <property type="entry name" value="Zincin_1"/>
    <property type="match status" value="1"/>
</dbReference>